<keyword evidence="1" id="KW-0812">Transmembrane</keyword>
<name>A0A6G1K7I4_9PLEO</name>
<evidence type="ECO:0000313" key="3">
    <source>
        <dbReference type="EMBL" id="KAF2708774.1"/>
    </source>
</evidence>
<keyword evidence="2" id="KW-0732">Signal</keyword>
<feature type="transmembrane region" description="Helical" evidence="1">
    <location>
        <begin position="200"/>
        <end position="223"/>
    </location>
</feature>
<dbReference type="AlphaFoldDB" id="A0A6G1K7I4"/>
<evidence type="ECO:0000256" key="2">
    <source>
        <dbReference type="SAM" id="SignalP"/>
    </source>
</evidence>
<sequence>MSSLPSLIHSFLFLFLFLLLLLPTLVTATADAKCYSVTGKLLDSSFAPCKPASGAKHSGCCATNRASGADICLDSGLCMSTTDKYAGTLWQNGCTDSTWEDGGCPKNMCPDVSDNLKDVDAVVSSAWNVQMCDFGSYCCRASTAKGSCCDNSTAPTFTSSFLGAFQLPTSTTVITSSSSSSSSSTAPTSASLVCAKDKSAVVGGAVGGVLGAAIIGLVGVIVWTHKKEKQQRRIKEHYEQQFEQSYALRKTLGIRPLDSIHVHTPSEKQAVYDSMGSWVTYKASD</sequence>
<organism evidence="3 4">
    <name type="scientific">Pleomassaria siparia CBS 279.74</name>
    <dbReference type="NCBI Taxonomy" id="1314801"/>
    <lineage>
        <taxon>Eukaryota</taxon>
        <taxon>Fungi</taxon>
        <taxon>Dikarya</taxon>
        <taxon>Ascomycota</taxon>
        <taxon>Pezizomycotina</taxon>
        <taxon>Dothideomycetes</taxon>
        <taxon>Pleosporomycetidae</taxon>
        <taxon>Pleosporales</taxon>
        <taxon>Pleomassariaceae</taxon>
        <taxon>Pleomassaria</taxon>
    </lineage>
</organism>
<keyword evidence="1" id="KW-0472">Membrane</keyword>
<protein>
    <recommendedName>
        <fullName evidence="5">Mid2 domain-containing protein</fullName>
    </recommendedName>
</protein>
<feature type="signal peptide" evidence="2">
    <location>
        <begin position="1"/>
        <end position="28"/>
    </location>
</feature>
<dbReference type="Proteomes" id="UP000799428">
    <property type="component" value="Unassembled WGS sequence"/>
</dbReference>
<reference evidence="3" key="1">
    <citation type="journal article" date="2020" name="Stud. Mycol.">
        <title>101 Dothideomycetes genomes: a test case for predicting lifestyles and emergence of pathogens.</title>
        <authorList>
            <person name="Haridas S."/>
            <person name="Albert R."/>
            <person name="Binder M."/>
            <person name="Bloem J."/>
            <person name="Labutti K."/>
            <person name="Salamov A."/>
            <person name="Andreopoulos B."/>
            <person name="Baker S."/>
            <person name="Barry K."/>
            <person name="Bills G."/>
            <person name="Bluhm B."/>
            <person name="Cannon C."/>
            <person name="Castanera R."/>
            <person name="Culley D."/>
            <person name="Daum C."/>
            <person name="Ezra D."/>
            <person name="Gonzalez J."/>
            <person name="Henrissat B."/>
            <person name="Kuo A."/>
            <person name="Liang C."/>
            <person name="Lipzen A."/>
            <person name="Lutzoni F."/>
            <person name="Magnuson J."/>
            <person name="Mondo S."/>
            <person name="Nolan M."/>
            <person name="Ohm R."/>
            <person name="Pangilinan J."/>
            <person name="Park H.-J."/>
            <person name="Ramirez L."/>
            <person name="Alfaro M."/>
            <person name="Sun H."/>
            <person name="Tritt A."/>
            <person name="Yoshinaga Y."/>
            <person name="Zwiers L.-H."/>
            <person name="Turgeon B."/>
            <person name="Goodwin S."/>
            <person name="Spatafora J."/>
            <person name="Crous P."/>
            <person name="Grigoriev I."/>
        </authorList>
    </citation>
    <scope>NUCLEOTIDE SEQUENCE</scope>
    <source>
        <strain evidence="3">CBS 279.74</strain>
    </source>
</reference>
<dbReference type="EMBL" id="MU005771">
    <property type="protein sequence ID" value="KAF2708774.1"/>
    <property type="molecule type" value="Genomic_DNA"/>
</dbReference>
<proteinExistence type="predicted"/>
<evidence type="ECO:0000256" key="1">
    <source>
        <dbReference type="SAM" id="Phobius"/>
    </source>
</evidence>
<keyword evidence="4" id="KW-1185">Reference proteome</keyword>
<gene>
    <name evidence="3" type="ORF">K504DRAFT_433279</name>
</gene>
<keyword evidence="1" id="KW-1133">Transmembrane helix</keyword>
<evidence type="ECO:0008006" key="5">
    <source>
        <dbReference type="Google" id="ProtNLM"/>
    </source>
</evidence>
<evidence type="ECO:0000313" key="4">
    <source>
        <dbReference type="Proteomes" id="UP000799428"/>
    </source>
</evidence>
<feature type="chain" id="PRO_5026122066" description="Mid2 domain-containing protein" evidence="2">
    <location>
        <begin position="29"/>
        <end position="285"/>
    </location>
</feature>
<dbReference type="OrthoDB" id="5215637at2759"/>
<accession>A0A6G1K7I4</accession>